<protein>
    <submittedName>
        <fullName evidence="1">Uncharacterized protein</fullName>
    </submittedName>
</protein>
<accession>A0A212IXR6</accession>
<dbReference type="AlphaFoldDB" id="A0A212IXR6"/>
<organism evidence="1">
    <name type="scientific">uncultured Dysgonomonas sp</name>
    <dbReference type="NCBI Taxonomy" id="206096"/>
    <lineage>
        <taxon>Bacteria</taxon>
        <taxon>Pseudomonadati</taxon>
        <taxon>Bacteroidota</taxon>
        <taxon>Bacteroidia</taxon>
        <taxon>Bacteroidales</taxon>
        <taxon>Dysgonomonadaceae</taxon>
        <taxon>Dysgonomonas</taxon>
        <taxon>environmental samples</taxon>
    </lineage>
</organism>
<evidence type="ECO:0000313" key="1">
    <source>
        <dbReference type="EMBL" id="SBV91735.1"/>
    </source>
</evidence>
<proteinExistence type="predicted"/>
<name>A0A212IXR6_9BACT</name>
<reference evidence="1" key="1">
    <citation type="submission" date="2016-04" db="EMBL/GenBank/DDBJ databases">
        <authorList>
            <person name="Evans L.H."/>
            <person name="Alamgir A."/>
            <person name="Owens N."/>
            <person name="Weber N.D."/>
            <person name="Virtaneva K."/>
            <person name="Barbian K."/>
            <person name="Babar A."/>
            <person name="Rosenke K."/>
        </authorList>
    </citation>
    <scope>NUCLEOTIDE SEQUENCE</scope>
    <source>
        <strain evidence="1">86-1</strain>
    </source>
</reference>
<gene>
    <name evidence="1" type="ORF">KL86DYS1_10417</name>
</gene>
<dbReference type="EMBL" id="FLUM01000001">
    <property type="protein sequence ID" value="SBV91735.1"/>
    <property type="molecule type" value="Genomic_DNA"/>
</dbReference>
<sequence>MSRKHYSEDEVIRVLSKKNDIRILKVNKEIRILSDKIVTSNGISTRNPNKRFDLGNGSWGKIDYLTKFHGYDIWKVSKF</sequence>
<dbReference type="RefSeq" id="WP_296938315.1">
    <property type="nucleotide sequence ID" value="NZ_LT599032.1"/>
</dbReference>